<dbReference type="Proteomes" id="UP000011723">
    <property type="component" value="Chromosome"/>
</dbReference>
<evidence type="ECO:0000256" key="4">
    <source>
        <dbReference type="ARBA" id="ARBA00023136"/>
    </source>
</evidence>
<evidence type="ECO:0000256" key="3">
    <source>
        <dbReference type="ARBA" id="ARBA00022989"/>
    </source>
</evidence>
<sequence>MNLTHLGSELRRFGHGTLPPLGLAVIVLLPLIFGGLFVWSYFDPIGGMSRLPVALVNSDQGAELDGEKFSAGEQVTGQLLDNEQVHFVEVTADQARQGVADGTYYFALELPRDFSEAAVSAGTGQPHPATINATYNNTNGFIGTTLGNQVTTQVVRTVDAALGEKVTDTLLVGFNTIGAGLDEASSGAAALAEGTGSAREGAGELADGASALDDGARELNDGAVQLRDGATELDTGLGTAAQGADQLSGGLDELVAATDSLGEGAGAIAGGVDQIAGLGEQAGGAQDQLAAQLTGISAQLRSTGLPGAAELSDRIDAAVAELNASGLGVDSPARGQLAELQEGAAELQRQLSDSDAPYRSGVDSAVRAAAELATGLHMLSDGSAQLVVGTNRLADGTSELVGGTQQLTVGAAQLRDGLVDLDEGAGQLSLRLNEGAGQVPRYPDGNRADTTATVATPVTEKLTGDQLTRFGVGLAPFFISLGLFMGGTVMFMVLRALQRRAIDSGMPAFRAVLATFLPAVLVGWAQTTMMWAVLVGLIGLAPAHPLGLLLAMGGISTCFVAITQAINAFFGSAVGRVLCLIIMALSLVSSGGLYPPETQPAFQRAVHVVDPITYSVNLLRQAIIGTSELDPRLWQSVAVLGVFLVGFLAVSTFAAWRGRILRQKDLHPELAL</sequence>
<feature type="transmembrane region" description="Helical" evidence="5">
    <location>
        <begin position="577"/>
        <end position="594"/>
    </location>
</feature>
<dbReference type="InterPro" id="IPR017501">
    <property type="entry name" value="Phage_infect_YhgE_C"/>
</dbReference>
<dbReference type="eggNOG" id="COG1511">
    <property type="taxonomic scope" value="Bacteria"/>
</dbReference>
<dbReference type="NCBIfam" id="TIGR03057">
    <property type="entry name" value="xxxLxxG_by_4"/>
    <property type="match status" value="3"/>
</dbReference>
<accession>M1NYM0</accession>
<dbReference type="InterPro" id="IPR013525">
    <property type="entry name" value="ABC2_TM"/>
</dbReference>
<reference evidence="7 8" key="1">
    <citation type="journal article" date="2012" name="Stand. Genomic Sci.">
        <title>Genome sequence of the halotolerant bacterium Corynebacterium halotolerans type strain YIM 70093(T) (= DSM 44683(T)).</title>
        <authorList>
            <person name="Ruckert C."/>
            <person name="Albersmeier A."/>
            <person name="Al-Dilaimi A."/>
            <person name="Niehaus K."/>
            <person name="Szczepanowski R."/>
            <person name="Kalinowski J."/>
        </authorList>
    </citation>
    <scope>NUCLEOTIDE SEQUENCE [LARGE SCALE GENOMIC DNA]</scope>
    <source>
        <strain evidence="7">YIM 70093</strain>
    </source>
</reference>
<evidence type="ECO:0000256" key="1">
    <source>
        <dbReference type="ARBA" id="ARBA00004141"/>
    </source>
</evidence>
<dbReference type="STRING" id="1121362.A605_07965"/>
<dbReference type="EMBL" id="CP003697">
    <property type="protein sequence ID" value="AGF72595.1"/>
    <property type="molecule type" value="Genomic_DNA"/>
</dbReference>
<feature type="transmembrane region" description="Helical" evidence="5">
    <location>
        <begin position="474"/>
        <end position="497"/>
    </location>
</feature>
<keyword evidence="2 5" id="KW-0812">Transmembrane</keyword>
<dbReference type="InterPro" id="IPR023908">
    <property type="entry name" value="xxxLxxG_rpt"/>
</dbReference>
<dbReference type="AlphaFoldDB" id="M1NYM0"/>
<dbReference type="InterPro" id="IPR051328">
    <property type="entry name" value="T7SS_ABC-Transporter"/>
</dbReference>
<keyword evidence="3 5" id="KW-1133">Transmembrane helix</keyword>
<dbReference type="RefSeq" id="WP_015401014.1">
    <property type="nucleotide sequence ID" value="NC_020302.1"/>
</dbReference>
<feature type="domain" description="ABC-2 type transporter transmembrane" evidence="6">
    <location>
        <begin position="454"/>
        <end position="651"/>
    </location>
</feature>
<name>M1NYM0_9CORY</name>
<proteinExistence type="predicted"/>
<dbReference type="KEGG" id="chn:A605_07965"/>
<dbReference type="InterPro" id="IPR017500">
    <property type="entry name" value="Phage_infect_YhgE_N"/>
</dbReference>
<dbReference type="GO" id="GO:0016020">
    <property type="term" value="C:membrane"/>
    <property type="evidence" value="ECO:0007669"/>
    <property type="project" value="UniProtKB-SubCell"/>
</dbReference>
<evidence type="ECO:0000313" key="7">
    <source>
        <dbReference type="EMBL" id="AGF72595.1"/>
    </source>
</evidence>
<keyword evidence="4 5" id="KW-0472">Membrane</keyword>
<dbReference type="Gene3D" id="3.40.1710.10">
    <property type="entry name" value="abc type-2 transporter like domain"/>
    <property type="match status" value="1"/>
</dbReference>
<feature type="transmembrane region" description="Helical" evidence="5">
    <location>
        <begin position="633"/>
        <end position="656"/>
    </location>
</feature>
<dbReference type="GO" id="GO:0140359">
    <property type="term" value="F:ABC-type transporter activity"/>
    <property type="evidence" value="ECO:0007669"/>
    <property type="project" value="InterPro"/>
</dbReference>
<dbReference type="HOGENOM" id="CLU_004534_1_1_11"/>
<dbReference type="PANTHER" id="PTHR43077">
    <property type="entry name" value="TRANSPORT PERMEASE YVFS-RELATED"/>
    <property type="match status" value="1"/>
</dbReference>
<dbReference type="OrthoDB" id="9811483at2"/>
<feature type="transmembrane region" description="Helical" evidence="5">
    <location>
        <begin position="21"/>
        <end position="42"/>
    </location>
</feature>
<feature type="transmembrane region" description="Helical" evidence="5">
    <location>
        <begin position="546"/>
        <end position="570"/>
    </location>
</feature>
<dbReference type="NCBIfam" id="TIGR03061">
    <property type="entry name" value="pip_yhgE_Nterm"/>
    <property type="match status" value="1"/>
</dbReference>
<evidence type="ECO:0000313" key="8">
    <source>
        <dbReference type="Proteomes" id="UP000011723"/>
    </source>
</evidence>
<dbReference type="PATRIC" id="fig|1121362.3.peg.1609"/>
<comment type="subcellular location">
    <subcellularLocation>
        <location evidence="1">Membrane</location>
        <topology evidence="1">Multi-pass membrane protein</topology>
    </subcellularLocation>
</comment>
<evidence type="ECO:0000256" key="5">
    <source>
        <dbReference type="SAM" id="Phobius"/>
    </source>
</evidence>
<dbReference type="PANTHER" id="PTHR43077:SF5">
    <property type="entry name" value="PHAGE INFECTION PROTEIN"/>
    <property type="match status" value="1"/>
</dbReference>
<keyword evidence="8" id="KW-1185">Reference proteome</keyword>
<dbReference type="Pfam" id="PF12698">
    <property type="entry name" value="ABC2_membrane_3"/>
    <property type="match status" value="2"/>
</dbReference>
<evidence type="ECO:0000259" key="6">
    <source>
        <dbReference type="Pfam" id="PF12698"/>
    </source>
</evidence>
<evidence type="ECO:0000256" key="2">
    <source>
        <dbReference type="ARBA" id="ARBA00022692"/>
    </source>
</evidence>
<feature type="domain" description="ABC-2 type transporter transmembrane" evidence="6">
    <location>
        <begin position="24"/>
        <end position="161"/>
    </location>
</feature>
<protein>
    <submittedName>
        <fullName evidence="7">Membrane protein</fullName>
    </submittedName>
</protein>
<gene>
    <name evidence="7" type="ORF">A605_07965</name>
</gene>
<feature type="transmembrane region" description="Helical" evidence="5">
    <location>
        <begin position="509"/>
        <end position="534"/>
    </location>
</feature>
<organism evidence="7 8">
    <name type="scientific">Corynebacterium halotolerans YIM 70093 = DSM 44683</name>
    <dbReference type="NCBI Taxonomy" id="1121362"/>
    <lineage>
        <taxon>Bacteria</taxon>
        <taxon>Bacillati</taxon>
        <taxon>Actinomycetota</taxon>
        <taxon>Actinomycetes</taxon>
        <taxon>Mycobacteriales</taxon>
        <taxon>Corynebacteriaceae</taxon>
        <taxon>Corynebacterium</taxon>
    </lineage>
</organism>
<dbReference type="NCBIfam" id="TIGR03062">
    <property type="entry name" value="pip_yhgE_Cterm"/>
    <property type="match status" value="1"/>
</dbReference>